<keyword evidence="1" id="KW-0812">Transmembrane</keyword>
<dbReference type="Pfam" id="PF04987">
    <property type="entry name" value="PigN"/>
    <property type="match status" value="1"/>
</dbReference>
<dbReference type="GO" id="GO:0051377">
    <property type="term" value="F:mannose-ethanolamine phosphotransferase activity"/>
    <property type="evidence" value="ECO:0007669"/>
    <property type="project" value="UniProtKB-UniRule"/>
</dbReference>
<feature type="transmembrane region" description="Helical" evidence="1">
    <location>
        <begin position="40"/>
        <end position="56"/>
    </location>
</feature>
<feature type="transmembrane region" description="Helical" evidence="1">
    <location>
        <begin position="68"/>
        <end position="90"/>
    </location>
</feature>
<feature type="domain" description="GPI ethanolamine phosphate transferase 1 C-terminal" evidence="2">
    <location>
        <begin position="16"/>
        <end position="151"/>
    </location>
</feature>
<evidence type="ECO:0000313" key="3">
    <source>
        <dbReference type="EMBL" id="KAK7075425.1"/>
    </source>
</evidence>
<feature type="transmembrane region" description="Helical" evidence="1">
    <location>
        <begin position="96"/>
        <end position="118"/>
    </location>
</feature>
<keyword evidence="1" id="KW-0808">Transferase</keyword>
<dbReference type="EMBL" id="JAXCGZ010010769">
    <property type="protein sequence ID" value="KAK7075425.1"/>
    <property type="molecule type" value="Genomic_DNA"/>
</dbReference>
<name>A0AAN8XAT5_HALRR</name>
<comment type="similarity">
    <text evidence="1">Belongs to the PIGG/PIGN/PIGO family. PIGN subfamily.</text>
</comment>
<dbReference type="AlphaFoldDB" id="A0AAN8XAT5"/>
<feature type="non-terminal residue" evidence="3">
    <location>
        <position position="157"/>
    </location>
</feature>
<dbReference type="InterPro" id="IPR007070">
    <property type="entry name" value="GPI_EtnP_transferase_1"/>
</dbReference>
<dbReference type="InterPro" id="IPR017852">
    <property type="entry name" value="GPI_EtnP_transferase_1_C"/>
</dbReference>
<accession>A0AAN8XAT5</accession>
<keyword evidence="1" id="KW-1133">Transmembrane helix</keyword>
<keyword evidence="1" id="KW-0337">GPI-anchor biosynthesis</keyword>
<keyword evidence="1" id="KW-0256">Endoplasmic reticulum</keyword>
<proteinExistence type="inferred from homology"/>
<dbReference type="PANTHER" id="PTHR12250:SF0">
    <property type="entry name" value="GPI ETHANOLAMINE PHOSPHATE TRANSFERASE 1"/>
    <property type="match status" value="1"/>
</dbReference>
<evidence type="ECO:0000313" key="4">
    <source>
        <dbReference type="Proteomes" id="UP001381693"/>
    </source>
</evidence>
<dbReference type="EC" id="2.-.-.-" evidence="1"/>
<dbReference type="Proteomes" id="UP001381693">
    <property type="component" value="Unassembled WGS sequence"/>
</dbReference>
<organism evidence="3 4">
    <name type="scientific">Halocaridina rubra</name>
    <name type="common">Hawaiian red shrimp</name>
    <dbReference type="NCBI Taxonomy" id="373956"/>
    <lineage>
        <taxon>Eukaryota</taxon>
        <taxon>Metazoa</taxon>
        <taxon>Ecdysozoa</taxon>
        <taxon>Arthropoda</taxon>
        <taxon>Crustacea</taxon>
        <taxon>Multicrustacea</taxon>
        <taxon>Malacostraca</taxon>
        <taxon>Eumalacostraca</taxon>
        <taxon>Eucarida</taxon>
        <taxon>Decapoda</taxon>
        <taxon>Pleocyemata</taxon>
        <taxon>Caridea</taxon>
        <taxon>Atyoidea</taxon>
        <taxon>Atyidae</taxon>
        <taxon>Halocaridina</taxon>
    </lineage>
</organism>
<reference evidence="3 4" key="1">
    <citation type="submission" date="2023-11" db="EMBL/GenBank/DDBJ databases">
        <title>Halocaridina rubra genome assembly.</title>
        <authorList>
            <person name="Smith C."/>
        </authorList>
    </citation>
    <scope>NUCLEOTIDE SEQUENCE [LARGE SCALE GENOMIC DNA]</scope>
    <source>
        <strain evidence="3">EP-1</strain>
        <tissue evidence="3">Whole</tissue>
    </source>
</reference>
<protein>
    <recommendedName>
        <fullName evidence="1">GPI ethanolamine phosphate transferase 1</fullName>
        <ecNumber evidence="1">2.-.-.-</ecNumber>
    </recommendedName>
</protein>
<dbReference type="PANTHER" id="PTHR12250">
    <property type="entry name" value="PHOSPHATIDYLINOSITOL GLYCAN, CLASS N"/>
    <property type="match status" value="1"/>
</dbReference>
<keyword evidence="4" id="KW-1185">Reference proteome</keyword>
<sequence>MAGGTIEGRRVSRSSILLALVLVVWGVTNIVKLLGHCHPWQHYLYFMTPVGLWSLVHQSCASLRVTWLLISSFNMVWEIAIRMIVIFLGIEILVMAFFIRPMLSLGLICIGLWPVIMYSMQGTVEKSMRLVWIGACILLASFTYMPVVGKDPYYPMV</sequence>
<comment type="function">
    <text evidence="1">Ethanolamine phosphate transferase involved in glycosylphosphatidylinositol-anchor biosynthesis. Transfers ethanolamine phosphate to the first alpha-1,4-linked mannose of the glycosylphosphatidylinositol precursor of GPI-anchor.</text>
</comment>
<comment type="caution">
    <text evidence="1">Lacks conserved residue(s) required for the propagation of feature annotation.</text>
</comment>
<comment type="pathway">
    <text evidence="1">Glycolipid biosynthesis; glycosylphosphatidylinositol-anchor biosynthesis.</text>
</comment>
<comment type="caution">
    <text evidence="3">The sequence shown here is derived from an EMBL/GenBank/DDBJ whole genome shotgun (WGS) entry which is preliminary data.</text>
</comment>
<feature type="transmembrane region" description="Helical" evidence="1">
    <location>
        <begin position="130"/>
        <end position="147"/>
    </location>
</feature>
<evidence type="ECO:0000256" key="1">
    <source>
        <dbReference type="RuleBase" id="RU367138"/>
    </source>
</evidence>
<feature type="transmembrane region" description="Helical" evidence="1">
    <location>
        <begin position="16"/>
        <end position="34"/>
    </location>
</feature>
<comment type="subcellular location">
    <subcellularLocation>
        <location evidence="1">Endoplasmic reticulum membrane</location>
        <topology evidence="1">Multi-pass membrane protein</topology>
    </subcellularLocation>
</comment>
<keyword evidence="1" id="KW-0472">Membrane</keyword>
<dbReference type="GO" id="GO:0005789">
    <property type="term" value="C:endoplasmic reticulum membrane"/>
    <property type="evidence" value="ECO:0007669"/>
    <property type="project" value="UniProtKB-SubCell"/>
</dbReference>
<evidence type="ECO:0000259" key="2">
    <source>
        <dbReference type="Pfam" id="PF04987"/>
    </source>
</evidence>
<gene>
    <name evidence="3" type="ORF">SK128_026191</name>
</gene>
<dbReference type="GO" id="GO:0006506">
    <property type="term" value="P:GPI anchor biosynthetic process"/>
    <property type="evidence" value="ECO:0007669"/>
    <property type="project" value="UniProtKB-KW"/>
</dbReference>